<evidence type="ECO:0000313" key="1">
    <source>
        <dbReference type="EMBL" id="OGM08971.1"/>
    </source>
</evidence>
<sequence length="165" mass="18346">MKKVFIYIALTALFIVGISILTNNFKVSKNNSNQVNPSLPQIKVGMTNITVELAMTQEARQKGLSGRDSLDANSGMLFTFDQTNTVRSFWMKDMKFPLDFIWIKDGKVVQIDKNISVPAAGTEDSKLTIYTSQMPIDYVLEVNAGFSDKNNIKTGDPVDLSKALE</sequence>
<dbReference type="PANTHER" id="PTHR37953:SF1">
    <property type="entry name" value="UPF0127 PROTEIN MJ1496"/>
    <property type="match status" value="1"/>
</dbReference>
<dbReference type="Gene3D" id="2.60.120.1140">
    <property type="entry name" value="Protein of unknown function DUF192"/>
    <property type="match status" value="1"/>
</dbReference>
<dbReference type="Proteomes" id="UP000176939">
    <property type="component" value="Unassembled WGS sequence"/>
</dbReference>
<evidence type="ECO:0008006" key="3">
    <source>
        <dbReference type="Google" id="ProtNLM"/>
    </source>
</evidence>
<dbReference type="InterPro" id="IPR003795">
    <property type="entry name" value="DUF192"/>
</dbReference>
<dbReference type="AlphaFoldDB" id="A0A1F7X1X2"/>
<organism evidence="1 2">
    <name type="scientific">Candidatus Woesebacteria bacterium RBG_13_36_22</name>
    <dbReference type="NCBI Taxonomy" id="1802478"/>
    <lineage>
        <taxon>Bacteria</taxon>
        <taxon>Candidatus Woeseibacteriota</taxon>
    </lineage>
</organism>
<comment type="caution">
    <text evidence="1">The sequence shown here is derived from an EMBL/GenBank/DDBJ whole genome shotgun (WGS) entry which is preliminary data.</text>
</comment>
<name>A0A1F7X1X2_9BACT</name>
<dbReference type="EMBL" id="MGFQ01000032">
    <property type="protein sequence ID" value="OGM08971.1"/>
    <property type="molecule type" value="Genomic_DNA"/>
</dbReference>
<protein>
    <recommendedName>
        <fullName evidence="3">DUF192 domain-containing protein</fullName>
    </recommendedName>
</protein>
<proteinExistence type="predicted"/>
<gene>
    <name evidence="1" type="ORF">A2Z67_00715</name>
</gene>
<dbReference type="Pfam" id="PF02643">
    <property type="entry name" value="DUF192"/>
    <property type="match status" value="1"/>
</dbReference>
<reference evidence="1 2" key="1">
    <citation type="journal article" date="2016" name="Nat. Commun.">
        <title>Thousands of microbial genomes shed light on interconnected biogeochemical processes in an aquifer system.</title>
        <authorList>
            <person name="Anantharaman K."/>
            <person name="Brown C.T."/>
            <person name="Hug L.A."/>
            <person name="Sharon I."/>
            <person name="Castelle C.J."/>
            <person name="Probst A.J."/>
            <person name="Thomas B.C."/>
            <person name="Singh A."/>
            <person name="Wilkins M.J."/>
            <person name="Karaoz U."/>
            <person name="Brodie E.L."/>
            <person name="Williams K.H."/>
            <person name="Hubbard S.S."/>
            <person name="Banfield J.F."/>
        </authorList>
    </citation>
    <scope>NUCLEOTIDE SEQUENCE [LARGE SCALE GENOMIC DNA]</scope>
</reference>
<dbReference type="InterPro" id="IPR038695">
    <property type="entry name" value="Saro_0823-like_sf"/>
</dbReference>
<accession>A0A1F7X1X2</accession>
<dbReference type="PANTHER" id="PTHR37953">
    <property type="entry name" value="UPF0127 PROTEIN MJ1496"/>
    <property type="match status" value="1"/>
</dbReference>
<evidence type="ECO:0000313" key="2">
    <source>
        <dbReference type="Proteomes" id="UP000176939"/>
    </source>
</evidence>